<evidence type="ECO:0000313" key="2">
    <source>
        <dbReference type="Proteomes" id="UP000785679"/>
    </source>
</evidence>
<evidence type="ECO:0000313" key="1">
    <source>
        <dbReference type="EMBL" id="TNV81904.1"/>
    </source>
</evidence>
<reference evidence="1" key="1">
    <citation type="submission" date="2019-06" db="EMBL/GenBank/DDBJ databases">
        <authorList>
            <person name="Zheng W."/>
        </authorList>
    </citation>
    <scope>NUCLEOTIDE SEQUENCE</scope>
    <source>
        <strain evidence="1">QDHG01</strain>
    </source>
</reference>
<accession>A0A8J8T4H9</accession>
<name>A0A8J8T4H9_HALGN</name>
<keyword evidence="2" id="KW-1185">Reference proteome</keyword>
<comment type="caution">
    <text evidence="1">The sequence shown here is derived from an EMBL/GenBank/DDBJ whole genome shotgun (WGS) entry which is preliminary data.</text>
</comment>
<sequence length="81" mass="9244">MSLSCYHLFQLPLSLPLPSNPPYSNSLYPNKSVPFLPFPRNPSKFTFSPLLSLCLVFSRAYANCSSRVFLLVLLLLLYQLF</sequence>
<protein>
    <submittedName>
        <fullName evidence="1">Uncharacterized protein</fullName>
    </submittedName>
</protein>
<gene>
    <name evidence="1" type="ORF">FGO68_gene14719</name>
</gene>
<organism evidence="1 2">
    <name type="scientific">Halteria grandinella</name>
    <dbReference type="NCBI Taxonomy" id="5974"/>
    <lineage>
        <taxon>Eukaryota</taxon>
        <taxon>Sar</taxon>
        <taxon>Alveolata</taxon>
        <taxon>Ciliophora</taxon>
        <taxon>Intramacronucleata</taxon>
        <taxon>Spirotrichea</taxon>
        <taxon>Stichotrichia</taxon>
        <taxon>Sporadotrichida</taxon>
        <taxon>Halteriidae</taxon>
        <taxon>Halteria</taxon>
    </lineage>
</organism>
<dbReference type="Proteomes" id="UP000785679">
    <property type="component" value="Unassembled WGS sequence"/>
</dbReference>
<dbReference type="AlphaFoldDB" id="A0A8J8T4H9"/>
<dbReference type="EMBL" id="RRYP01005584">
    <property type="protein sequence ID" value="TNV81904.1"/>
    <property type="molecule type" value="Genomic_DNA"/>
</dbReference>
<proteinExistence type="predicted"/>